<dbReference type="Pfam" id="PF00650">
    <property type="entry name" value="CRAL_TRIO"/>
    <property type="match status" value="1"/>
</dbReference>
<dbReference type="PANTHER" id="PTHR46590:SF1">
    <property type="entry name" value="PHOSPHATIDYLINOSITOL TRANSFER PROTEIN CSR1"/>
    <property type="match status" value="1"/>
</dbReference>
<gene>
    <name evidence="3" type="ORF">LCOR_11665.1</name>
</gene>
<dbReference type="SUPFAM" id="SSF46938">
    <property type="entry name" value="CRAL/TRIO N-terminal domain"/>
    <property type="match status" value="1"/>
</dbReference>
<dbReference type="SUPFAM" id="SSF52087">
    <property type="entry name" value="CRAL/TRIO domain"/>
    <property type="match status" value="1"/>
</dbReference>
<dbReference type="STRING" id="1263082.A0A068SF23"/>
<dbReference type="VEuPathDB" id="FungiDB:LCOR_11665.1"/>
<evidence type="ECO:0000313" key="3">
    <source>
        <dbReference type="EMBL" id="CDH60889.1"/>
    </source>
</evidence>
<evidence type="ECO:0000313" key="4">
    <source>
        <dbReference type="Proteomes" id="UP000027586"/>
    </source>
</evidence>
<dbReference type="InterPro" id="IPR001251">
    <property type="entry name" value="CRAL-TRIO_dom"/>
</dbReference>
<dbReference type="CDD" id="cd00170">
    <property type="entry name" value="SEC14"/>
    <property type="match status" value="1"/>
</dbReference>
<dbReference type="InterPro" id="IPR011074">
    <property type="entry name" value="CRAL/TRIO_N_dom"/>
</dbReference>
<dbReference type="Gene3D" id="3.40.525.10">
    <property type="entry name" value="CRAL-TRIO lipid binding domain"/>
    <property type="match status" value="1"/>
</dbReference>
<proteinExistence type="predicted"/>
<accession>A0A068SF23</accession>
<name>A0A068SF23_9FUNG</name>
<feature type="region of interest" description="Disordered" evidence="1">
    <location>
        <begin position="43"/>
        <end position="77"/>
    </location>
</feature>
<keyword evidence="4" id="KW-1185">Reference proteome</keyword>
<dbReference type="PROSITE" id="PS50191">
    <property type="entry name" value="CRAL_TRIO"/>
    <property type="match status" value="1"/>
</dbReference>
<dbReference type="Pfam" id="PF03765">
    <property type="entry name" value="CRAL_TRIO_N"/>
    <property type="match status" value="1"/>
</dbReference>
<organism evidence="3 4">
    <name type="scientific">Lichtheimia corymbifera JMRC:FSU:9682</name>
    <dbReference type="NCBI Taxonomy" id="1263082"/>
    <lineage>
        <taxon>Eukaryota</taxon>
        <taxon>Fungi</taxon>
        <taxon>Fungi incertae sedis</taxon>
        <taxon>Mucoromycota</taxon>
        <taxon>Mucoromycotina</taxon>
        <taxon>Mucoromycetes</taxon>
        <taxon>Mucorales</taxon>
        <taxon>Lichtheimiaceae</taxon>
        <taxon>Lichtheimia</taxon>
    </lineage>
</organism>
<dbReference type="InterPro" id="IPR052432">
    <property type="entry name" value="PITP/CRAL-TRIO"/>
</dbReference>
<dbReference type="PANTHER" id="PTHR46590">
    <property type="entry name" value="PHOSPHATIDYLINOSITOL TRANSFER PROTEIN CSR1-RELATED"/>
    <property type="match status" value="1"/>
</dbReference>
<dbReference type="Proteomes" id="UP000027586">
    <property type="component" value="Unassembled WGS sequence"/>
</dbReference>
<comment type="caution">
    <text evidence="3">The sequence shown here is derived from an EMBL/GenBank/DDBJ whole genome shotgun (WGS) entry which is preliminary data.</text>
</comment>
<evidence type="ECO:0000256" key="1">
    <source>
        <dbReference type="SAM" id="MobiDB-lite"/>
    </source>
</evidence>
<dbReference type="OrthoDB" id="43460at2759"/>
<protein>
    <submittedName>
        <fullName evidence="3">Cral trio domain protein</fullName>
    </submittedName>
</protein>
<dbReference type="AlphaFoldDB" id="A0A068SF23"/>
<reference evidence="3" key="1">
    <citation type="submission" date="2013-08" db="EMBL/GenBank/DDBJ databases">
        <title>Gene expansion shapes genome architecture in the human pathogen Lichtheimia corymbifera: an evolutionary genomics analysis in the ancient terrestrial Mucorales (Mucoromycotina).</title>
        <authorList>
            <person name="Schwartze V.U."/>
            <person name="Winter S."/>
            <person name="Shelest E."/>
            <person name="Marcet-Houben M."/>
            <person name="Horn F."/>
            <person name="Wehner S."/>
            <person name="Hoffmann K."/>
            <person name="Riege K."/>
            <person name="Sammeth M."/>
            <person name="Nowrousian M."/>
            <person name="Valiante V."/>
            <person name="Linde J."/>
            <person name="Jacobsen I.D."/>
            <person name="Marz M."/>
            <person name="Brakhage A.A."/>
            <person name="Gabaldon T."/>
            <person name="Bocker S."/>
            <person name="Voigt K."/>
        </authorList>
    </citation>
    <scope>NUCLEOTIDE SEQUENCE [LARGE SCALE GENOMIC DNA]</scope>
    <source>
        <strain evidence="3">FSU 9682</strain>
    </source>
</reference>
<dbReference type="InterPro" id="IPR036273">
    <property type="entry name" value="CRAL/TRIO_N_dom_sf"/>
</dbReference>
<evidence type="ECO:0000259" key="2">
    <source>
        <dbReference type="PROSITE" id="PS50191"/>
    </source>
</evidence>
<dbReference type="SMART" id="SM00516">
    <property type="entry name" value="SEC14"/>
    <property type="match status" value="1"/>
</dbReference>
<sequence length="443" mass="50190">MAPASTDAVQAALVAGHLHHLTPDQTSMLKKLWGRLFELFKQPGDPNSKPAEPRKVEAAPAKKGGFFSRGKKEPSEQPDLFIGATTDPNWLSQPLEKAIPLIPGEALQRSFWSMVGTDNPDAVMLRYLRARKWDFDAAYNMLINTLRWRLVMRIDDIIALGETGLRDELEKLKKGMGESFITNLHSGKAYLGGPDKSDRGICFINVRFHHKEDQDPEVIKLVTLAVMESSRLMVNQPMETACIVFNMEGFTLANMDFDFVKFLLTCFEAYYPETLGQCLIHKAPWVFSTVWSLITPLLDPVVASKIHFTKNVDELTKYVPLSSLPSFISGDANKKTKDEKLKVDTPKAGSLAKPSSSEYQDYQDMIKEYSHETAEWAKTDRAAEDKERMELAKRYRAARIKTDKDLRGPTTWQLKGMFVVKDDRLFIDFGSENWVPKDITECV</sequence>
<dbReference type="EMBL" id="CBTN010000113">
    <property type="protein sequence ID" value="CDH60889.1"/>
    <property type="molecule type" value="Genomic_DNA"/>
</dbReference>
<dbReference type="InterPro" id="IPR036865">
    <property type="entry name" value="CRAL-TRIO_dom_sf"/>
</dbReference>
<feature type="domain" description="CRAL-TRIO" evidence="2">
    <location>
        <begin position="178"/>
        <end position="336"/>
    </location>
</feature>
<dbReference type="SMART" id="SM01100">
    <property type="entry name" value="CRAL_TRIO_N"/>
    <property type="match status" value="1"/>
</dbReference>